<dbReference type="PANTHER" id="PTHR15154:SF2">
    <property type="entry name" value="HAMARTIN"/>
    <property type="match status" value="1"/>
</dbReference>
<dbReference type="SUPFAM" id="SSF48371">
    <property type="entry name" value="ARM repeat"/>
    <property type="match status" value="1"/>
</dbReference>
<accession>A0A2T3ATU8</accession>
<feature type="coiled-coil region" evidence="1">
    <location>
        <begin position="796"/>
        <end position="823"/>
    </location>
</feature>
<organism evidence="3 4">
    <name type="scientific">Amorphotheca resinae ATCC 22711</name>
    <dbReference type="NCBI Taxonomy" id="857342"/>
    <lineage>
        <taxon>Eukaryota</taxon>
        <taxon>Fungi</taxon>
        <taxon>Dikarya</taxon>
        <taxon>Ascomycota</taxon>
        <taxon>Pezizomycotina</taxon>
        <taxon>Leotiomycetes</taxon>
        <taxon>Helotiales</taxon>
        <taxon>Amorphothecaceae</taxon>
        <taxon>Amorphotheca</taxon>
    </lineage>
</organism>
<gene>
    <name evidence="3" type="ORF">M430DRAFT_37051</name>
</gene>
<evidence type="ECO:0000313" key="3">
    <source>
        <dbReference type="EMBL" id="PSS10893.1"/>
    </source>
</evidence>
<evidence type="ECO:0008006" key="5">
    <source>
        <dbReference type="Google" id="ProtNLM"/>
    </source>
</evidence>
<dbReference type="GeneID" id="36575123"/>
<dbReference type="GO" id="GO:0032007">
    <property type="term" value="P:negative regulation of TOR signaling"/>
    <property type="evidence" value="ECO:0007669"/>
    <property type="project" value="TreeGrafter"/>
</dbReference>
<evidence type="ECO:0000256" key="2">
    <source>
        <dbReference type="SAM" id="MobiDB-lite"/>
    </source>
</evidence>
<sequence length="1050" mass="118727">MSSGSLKDLTKALTTSIPTISSPLPDDLLQVINAYLEKHDAHDDSDSQRLQEELLSIYQTHVHDKASRLAPFLAVLRILRPAIRGSRRLLQWWDKLCIPVLNNLGEEKGLATETKSTILELLVYDEDEEEGELLDDARATSSAILENLLGLWLEKSKVASAEFDNDARFTETQIQTILLAFGKKRPKDFLTTIDKFFVKKESRILVLSLVCEFIRHQPPHLHQLLQTPLFGNLLKCLQVDTSTRVISLAMTALVMFLPHIPSSLTPHLPALFNIYSRMLFWDKERRASAEMAMDEERENEKGPPSPEGQWDKLSYLLESDDEVVPELLHYFTFLYGLYPLNFMSYIRKPQRYLRHANFPGADELDVAPTEIRQRSEPFRQVHLLHPNFFMMTIESELTDNKRWMGSEAADVVAECMALYNPGEGGNPMASRSMCPGQSLDANTDVPEQPLLEGDAITPYHSRHTSWRHTQSTAVASPDDYYRSSGIPRKGSLASQSIPSVANSPSLRPSDRLDSPTLPPHIVGSAAQSPRREALRPQKSRGSIYRSPTNDSLASLALSQNNNDNSVHVDAYLQSLTRDPVPRSPSIRPTQTDCELRIAYLHREIQLLRNDLNFERYFKQQHLSHIGQLRRKQIREARAEAETQNLINSNRGLKAKLEEVKSNLMRMKKENEKSKQHSRKWEVDLASKLRTLKEEQKKWTQERGEILKELEKLREDNKNLKDLVLAAEKKELSMSQKIQNIEINLDELERLRAEVDRLNLSLRTYEAKEADTLQAKENEEEALRKVVLLEMQLRARDEELMKSRAAFEEEIQELRERHEQALNGGIDMARRERLEQSVLDSALAASRQRVNEVQNAHNHLLRRYTELQDKYLELKEANDETWRADEPLLSGNGGRGAGSSMYPQLLASPSEGSSRDSASAIGEDAGPSAGPSDRAARPAKLEASGRSSQSTTERYPGGGEYGMFNPFTPPGGGRSSTDGESLDMYGNPKQKIKPQSDIRVYGRGGVQNIGKKDKEGKKEKGKEKEHGGPATDGKKEKKGGLGIRGIRAFDF</sequence>
<feature type="coiled-coil region" evidence="1">
    <location>
        <begin position="642"/>
        <end position="767"/>
    </location>
</feature>
<feature type="region of interest" description="Disordered" evidence="2">
    <location>
        <begin position="461"/>
        <end position="547"/>
    </location>
</feature>
<dbReference type="Pfam" id="PF04388">
    <property type="entry name" value="Hamartin"/>
    <property type="match status" value="1"/>
</dbReference>
<dbReference type="InParanoid" id="A0A2T3ATU8"/>
<feature type="compositionally biased region" description="Polar residues" evidence="2">
    <location>
        <begin position="492"/>
        <end position="506"/>
    </location>
</feature>
<feature type="compositionally biased region" description="Basic and acidic residues" evidence="2">
    <location>
        <begin position="1009"/>
        <end position="1038"/>
    </location>
</feature>
<keyword evidence="1" id="KW-0175">Coiled coil</keyword>
<dbReference type="GO" id="GO:0051726">
    <property type="term" value="P:regulation of cell cycle"/>
    <property type="evidence" value="ECO:0007669"/>
    <property type="project" value="TreeGrafter"/>
</dbReference>
<dbReference type="InterPro" id="IPR007483">
    <property type="entry name" value="Hamartin"/>
</dbReference>
<dbReference type="GO" id="GO:0033596">
    <property type="term" value="C:TSC1-TSC2 complex"/>
    <property type="evidence" value="ECO:0007669"/>
    <property type="project" value="TreeGrafter"/>
</dbReference>
<feature type="coiled-coil region" evidence="1">
    <location>
        <begin position="849"/>
        <end position="876"/>
    </location>
</feature>
<feature type="region of interest" description="Disordered" evidence="2">
    <location>
        <begin position="291"/>
        <end position="311"/>
    </location>
</feature>
<name>A0A2T3ATU8_AMORE</name>
<proteinExistence type="predicted"/>
<dbReference type="OrthoDB" id="6022054at2759"/>
<dbReference type="RefSeq" id="XP_024718072.1">
    <property type="nucleotide sequence ID" value="XM_024867042.1"/>
</dbReference>
<evidence type="ECO:0000313" key="4">
    <source>
        <dbReference type="Proteomes" id="UP000241818"/>
    </source>
</evidence>
<reference evidence="3 4" key="1">
    <citation type="journal article" date="2018" name="New Phytol.">
        <title>Comparative genomics and transcriptomics depict ericoid mycorrhizal fungi as versatile saprotrophs and plant mutualists.</title>
        <authorList>
            <person name="Martino E."/>
            <person name="Morin E."/>
            <person name="Grelet G.A."/>
            <person name="Kuo A."/>
            <person name="Kohler A."/>
            <person name="Daghino S."/>
            <person name="Barry K.W."/>
            <person name="Cichocki N."/>
            <person name="Clum A."/>
            <person name="Dockter R.B."/>
            <person name="Hainaut M."/>
            <person name="Kuo R.C."/>
            <person name="LaButti K."/>
            <person name="Lindahl B.D."/>
            <person name="Lindquist E.A."/>
            <person name="Lipzen A."/>
            <person name="Khouja H.R."/>
            <person name="Magnuson J."/>
            <person name="Murat C."/>
            <person name="Ohm R.A."/>
            <person name="Singer S.W."/>
            <person name="Spatafora J.W."/>
            <person name="Wang M."/>
            <person name="Veneault-Fourrey C."/>
            <person name="Henrissat B."/>
            <person name="Grigoriev I.V."/>
            <person name="Martin F.M."/>
            <person name="Perotto S."/>
        </authorList>
    </citation>
    <scope>NUCLEOTIDE SEQUENCE [LARGE SCALE GENOMIC DNA]</scope>
    <source>
        <strain evidence="3 4">ATCC 22711</strain>
    </source>
</reference>
<dbReference type="Proteomes" id="UP000241818">
    <property type="component" value="Unassembled WGS sequence"/>
</dbReference>
<keyword evidence="4" id="KW-1185">Reference proteome</keyword>
<feature type="region of interest" description="Disordered" evidence="2">
    <location>
        <begin position="884"/>
        <end position="1050"/>
    </location>
</feature>
<dbReference type="PANTHER" id="PTHR15154">
    <property type="entry name" value="HAMARTIN"/>
    <property type="match status" value="1"/>
</dbReference>
<dbReference type="AlphaFoldDB" id="A0A2T3ATU8"/>
<protein>
    <recommendedName>
        <fullName evidence="5">Tuberous sclerosis 1 protein</fullName>
    </recommendedName>
</protein>
<evidence type="ECO:0000256" key="1">
    <source>
        <dbReference type="SAM" id="Coils"/>
    </source>
</evidence>
<dbReference type="InterPro" id="IPR016024">
    <property type="entry name" value="ARM-type_fold"/>
</dbReference>
<dbReference type="STRING" id="857342.A0A2T3ATU8"/>
<dbReference type="EMBL" id="KZ679016">
    <property type="protein sequence ID" value="PSS10893.1"/>
    <property type="molecule type" value="Genomic_DNA"/>
</dbReference>